<evidence type="ECO:0000256" key="1">
    <source>
        <dbReference type="ARBA" id="ARBA00023125"/>
    </source>
</evidence>
<evidence type="ECO:0000313" key="3">
    <source>
        <dbReference type="EMBL" id="NBI33850.1"/>
    </source>
</evidence>
<comment type="caution">
    <text evidence="3">The sequence shown here is derived from an EMBL/GenBank/DDBJ whole genome shotgun (WGS) entry which is preliminary data.</text>
</comment>
<reference evidence="3" key="1">
    <citation type="submission" date="2018-08" db="EMBL/GenBank/DDBJ databases">
        <title>Murine metabolic-syndrome-specific gut microbial biobank.</title>
        <authorList>
            <person name="Liu C."/>
        </authorList>
    </citation>
    <scope>NUCLEOTIDE SEQUENCE [LARGE SCALE GENOMIC DNA]</scope>
    <source>
        <strain evidence="3">Z82</strain>
    </source>
</reference>
<dbReference type="GO" id="GO:0003700">
    <property type="term" value="F:DNA-binding transcription factor activity"/>
    <property type="evidence" value="ECO:0007669"/>
    <property type="project" value="InterPro"/>
</dbReference>
<dbReference type="PRINTS" id="PR00040">
    <property type="entry name" value="HTHMERR"/>
</dbReference>
<dbReference type="PROSITE" id="PS50937">
    <property type="entry name" value="HTH_MERR_2"/>
    <property type="match status" value="1"/>
</dbReference>
<gene>
    <name evidence="3" type="ORF">D1639_02120</name>
</gene>
<dbReference type="Pfam" id="PF13411">
    <property type="entry name" value="MerR_1"/>
    <property type="match status" value="1"/>
</dbReference>
<dbReference type="InterPro" id="IPR009061">
    <property type="entry name" value="DNA-bd_dom_put_sf"/>
</dbReference>
<dbReference type="InterPro" id="IPR000551">
    <property type="entry name" value="MerR-type_HTH_dom"/>
</dbReference>
<dbReference type="SMART" id="SM00422">
    <property type="entry name" value="HTH_MERR"/>
    <property type="match status" value="1"/>
</dbReference>
<keyword evidence="1" id="KW-0238">DNA-binding</keyword>
<dbReference type="PANTHER" id="PTHR30204">
    <property type="entry name" value="REDOX-CYCLING DRUG-SENSING TRANSCRIPTIONAL ACTIVATOR SOXR"/>
    <property type="match status" value="1"/>
</dbReference>
<sequence length="152" mass="17442">MERTYTIGEVASEMGIPASTIRYYDSNGLLPGVLRTEGGMRLFTRADLEWLRLVGYLKMSGMTIREIRDFVELYQGGDATIEQRRALVHGRRSEIERQMAELQQTLDFITYKCWYYDTASAAGTCAVVESMTEEDMPPHIAEIKRRCDDQAR</sequence>
<dbReference type="AlphaFoldDB" id="A0A7C9NYS3"/>
<evidence type="ECO:0000259" key="2">
    <source>
        <dbReference type="PROSITE" id="PS50937"/>
    </source>
</evidence>
<organism evidence="3">
    <name type="scientific">Muribaculaceae bacterium Z82</name>
    <dbReference type="NCBI Taxonomy" id="2304548"/>
    <lineage>
        <taxon>Bacteria</taxon>
        <taxon>Pseudomonadati</taxon>
        <taxon>Bacteroidota</taxon>
        <taxon>Bacteroidia</taxon>
        <taxon>Bacteroidales</taxon>
        <taxon>Muribaculaceae</taxon>
    </lineage>
</organism>
<dbReference type="CDD" id="cd01109">
    <property type="entry name" value="HTH_YyaN"/>
    <property type="match status" value="1"/>
</dbReference>
<proteinExistence type="predicted"/>
<dbReference type="GO" id="GO:0003677">
    <property type="term" value="F:DNA binding"/>
    <property type="evidence" value="ECO:0007669"/>
    <property type="project" value="UniProtKB-KW"/>
</dbReference>
<dbReference type="Gene3D" id="1.10.1660.10">
    <property type="match status" value="1"/>
</dbReference>
<dbReference type="SUPFAM" id="SSF46955">
    <property type="entry name" value="Putative DNA-binding domain"/>
    <property type="match status" value="1"/>
</dbReference>
<name>A0A7C9NYS3_9BACT</name>
<feature type="domain" description="HTH merR-type" evidence="2">
    <location>
        <begin position="4"/>
        <end position="73"/>
    </location>
</feature>
<dbReference type="EMBL" id="QWKH01000007">
    <property type="protein sequence ID" value="NBI33850.1"/>
    <property type="molecule type" value="Genomic_DNA"/>
</dbReference>
<dbReference type="PANTHER" id="PTHR30204:SF83">
    <property type="entry name" value="TRANSCRIPTIONAL REGULATOR, MERR FAMILY"/>
    <property type="match status" value="1"/>
</dbReference>
<protein>
    <submittedName>
        <fullName evidence="3">MerR family transcriptional regulator</fullName>
    </submittedName>
</protein>
<accession>A0A7C9NYS3</accession>
<dbReference type="InterPro" id="IPR047057">
    <property type="entry name" value="MerR_fam"/>
</dbReference>